<accession>A0A427Y830</accession>
<dbReference type="InterPro" id="IPR045888">
    <property type="entry name" value="Erv"/>
</dbReference>
<dbReference type="Pfam" id="PF13850">
    <property type="entry name" value="ERGIC_N"/>
    <property type="match status" value="1"/>
</dbReference>
<evidence type="ECO:0008006" key="10">
    <source>
        <dbReference type="Google" id="ProtNLM"/>
    </source>
</evidence>
<dbReference type="OrthoDB" id="5541786at2759"/>
<protein>
    <recommendedName>
        <fullName evidence="10">Endoplasmic reticulum-Golgi intermediate compartment protein 2</fullName>
    </recommendedName>
</protein>
<reference evidence="8 9" key="1">
    <citation type="submission" date="2018-11" db="EMBL/GenBank/DDBJ databases">
        <title>Genome sequence of Saitozyma podzolica DSM 27192.</title>
        <authorList>
            <person name="Aliyu H."/>
            <person name="Gorte O."/>
            <person name="Ochsenreither K."/>
        </authorList>
    </citation>
    <scope>NUCLEOTIDE SEQUENCE [LARGE SCALE GENOMIC DNA]</scope>
    <source>
        <strain evidence="8 9">DSM 27192</strain>
    </source>
</reference>
<keyword evidence="2 5" id="KW-0812">Transmembrane</keyword>
<name>A0A427Y830_9TREE</name>
<evidence type="ECO:0000256" key="2">
    <source>
        <dbReference type="ARBA" id="ARBA00022692"/>
    </source>
</evidence>
<evidence type="ECO:0000256" key="1">
    <source>
        <dbReference type="ARBA" id="ARBA00004370"/>
    </source>
</evidence>
<dbReference type="GO" id="GO:0000139">
    <property type="term" value="C:Golgi membrane"/>
    <property type="evidence" value="ECO:0007669"/>
    <property type="project" value="TreeGrafter"/>
</dbReference>
<proteinExistence type="predicted"/>
<evidence type="ECO:0000259" key="6">
    <source>
        <dbReference type="Pfam" id="PF07970"/>
    </source>
</evidence>
<feature type="transmembrane region" description="Helical" evidence="5">
    <location>
        <begin position="340"/>
        <end position="362"/>
    </location>
</feature>
<keyword evidence="4 5" id="KW-0472">Membrane</keyword>
<dbReference type="GO" id="GO:0005789">
    <property type="term" value="C:endoplasmic reticulum membrane"/>
    <property type="evidence" value="ECO:0007669"/>
    <property type="project" value="TreeGrafter"/>
</dbReference>
<dbReference type="PANTHER" id="PTHR10984">
    <property type="entry name" value="ENDOPLASMIC RETICULUM-GOLGI INTERMEDIATE COMPARTMENT PROTEIN"/>
    <property type="match status" value="1"/>
</dbReference>
<evidence type="ECO:0000259" key="7">
    <source>
        <dbReference type="Pfam" id="PF13850"/>
    </source>
</evidence>
<feature type="domain" description="Endoplasmic reticulum vesicle transporter N-terminal" evidence="7">
    <location>
        <begin position="35"/>
        <end position="122"/>
    </location>
</feature>
<dbReference type="Proteomes" id="UP000279259">
    <property type="component" value="Unassembled WGS sequence"/>
</dbReference>
<comment type="caution">
    <text evidence="8">The sequence shown here is derived from an EMBL/GenBank/DDBJ whole genome shotgun (WGS) entry which is preliminary data.</text>
</comment>
<comment type="subcellular location">
    <subcellularLocation>
        <location evidence="1">Membrane</location>
    </subcellularLocation>
</comment>
<organism evidence="8 9">
    <name type="scientific">Saitozyma podzolica</name>
    <dbReference type="NCBI Taxonomy" id="1890683"/>
    <lineage>
        <taxon>Eukaryota</taxon>
        <taxon>Fungi</taxon>
        <taxon>Dikarya</taxon>
        <taxon>Basidiomycota</taxon>
        <taxon>Agaricomycotina</taxon>
        <taxon>Tremellomycetes</taxon>
        <taxon>Tremellales</taxon>
        <taxon>Trimorphomycetaceae</taxon>
        <taxon>Saitozyma</taxon>
    </lineage>
</organism>
<dbReference type="GO" id="GO:0030134">
    <property type="term" value="C:COPII-coated ER to Golgi transport vesicle"/>
    <property type="evidence" value="ECO:0007669"/>
    <property type="project" value="TreeGrafter"/>
</dbReference>
<evidence type="ECO:0000313" key="8">
    <source>
        <dbReference type="EMBL" id="RSH87233.1"/>
    </source>
</evidence>
<keyword evidence="3 5" id="KW-1133">Transmembrane helix</keyword>
<dbReference type="STRING" id="1890683.A0A427Y830"/>
<dbReference type="InterPro" id="IPR039542">
    <property type="entry name" value="Erv_N"/>
</dbReference>
<dbReference type="EMBL" id="RSCD01000017">
    <property type="protein sequence ID" value="RSH87233.1"/>
    <property type="molecule type" value="Genomic_DNA"/>
</dbReference>
<dbReference type="GO" id="GO:0006890">
    <property type="term" value="P:retrograde vesicle-mediated transport, Golgi to endoplasmic reticulum"/>
    <property type="evidence" value="ECO:0007669"/>
    <property type="project" value="TreeGrafter"/>
</dbReference>
<feature type="domain" description="Endoplasmic reticulum vesicle transporter C-terminal" evidence="6">
    <location>
        <begin position="202"/>
        <end position="356"/>
    </location>
</feature>
<dbReference type="AlphaFoldDB" id="A0A427Y830"/>
<gene>
    <name evidence="8" type="ORF">EHS25_003142</name>
</gene>
<dbReference type="PANTHER" id="PTHR10984:SF81">
    <property type="entry name" value="ER-DERIVED VESICLES PROTEIN ERV41"/>
    <property type="match status" value="1"/>
</dbReference>
<evidence type="ECO:0000256" key="5">
    <source>
        <dbReference type="SAM" id="Phobius"/>
    </source>
</evidence>
<dbReference type="GO" id="GO:0006888">
    <property type="term" value="P:endoplasmic reticulum to Golgi vesicle-mediated transport"/>
    <property type="evidence" value="ECO:0007669"/>
    <property type="project" value="TreeGrafter"/>
</dbReference>
<sequence length="411" mass="46181">MFEPHLETHHSHGGNDNGFGDGVSILDELDKLAPIKSFDAFPKVQSTYVSRSRRGGVLTTVVGLIIFLLVLNDLGEYLYGAPDYEFQVDHELERDLQLNVDLTVAMPCHYLTIDLRDAVGDRLHLSDDFVKEGTDFVVGKASSMKLSPTSRSASEIIASSRRHTPNQRRTFGGIRRLFSSAPKARKEHSAYRPTVPKLEEGPACRIYGSVKVKKVTANLHVTTLGHGYMSFEHTDHHLMNLTHVVHEFSFGPFFPAISQPLDMSLELTEQPFTIFQYFLRVVPTTYIDASRRRLSTSQYAVTDYSRSFEHGHGIPGIFFKYDLEGMHLTIRERTTSFYQFLIRLVGVIGGVWTVAAFGLRVFNRAQRHVTKAVGKEKDVIPSAFEGNSPAARDGSSYFGNSNPVLFDYKAR</sequence>
<dbReference type="Pfam" id="PF07970">
    <property type="entry name" value="COPIIcoated_ERV"/>
    <property type="match status" value="1"/>
</dbReference>
<evidence type="ECO:0000256" key="4">
    <source>
        <dbReference type="ARBA" id="ARBA00023136"/>
    </source>
</evidence>
<evidence type="ECO:0000256" key="3">
    <source>
        <dbReference type="ARBA" id="ARBA00022989"/>
    </source>
</evidence>
<dbReference type="InterPro" id="IPR012936">
    <property type="entry name" value="Erv_C"/>
</dbReference>
<evidence type="ECO:0000313" key="9">
    <source>
        <dbReference type="Proteomes" id="UP000279259"/>
    </source>
</evidence>
<keyword evidence="9" id="KW-1185">Reference proteome</keyword>